<dbReference type="RefSeq" id="WP_029469105.1">
    <property type="nucleotide sequence ID" value="NZ_CP035945.1"/>
</dbReference>
<organism evidence="1 2">
    <name type="scientific">Blautia producta</name>
    <dbReference type="NCBI Taxonomy" id="33035"/>
    <lineage>
        <taxon>Bacteria</taxon>
        <taxon>Bacillati</taxon>
        <taxon>Bacillota</taxon>
        <taxon>Clostridia</taxon>
        <taxon>Lachnospirales</taxon>
        <taxon>Lachnospiraceae</taxon>
        <taxon>Blautia</taxon>
    </lineage>
</organism>
<accession>A0A4P6M174</accession>
<gene>
    <name evidence="1" type="ORF">PMF13cell1_03792</name>
</gene>
<dbReference type="EMBL" id="CP035945">
    <property type="protein sequence ID" value="QBE98226.1"/>
    <property type="molecule type" value="Genomic_DNA"/>
</dbReference>
<sequence>MTRYEKMSQLFNEDYRVIDFLPGRVSDDAETLYEEVEQYYLQDKQLQNFCDKVISIVLKLLCYYPFEMYVQEHIPLIRTREGWLKDKRCDTIVKLIKKTILKRKGQIDILLTRENSMLSISGGTLSIAVYNESESLRAMLQSMVRAEGLYDWTFRA</sequence>
<reference evidence="1 2" key="1">
    <citation type="submission" date="2019-01" db="EMBL/GenBank/DDBJ databases">
        <title>PMF-metabolizing Aryl O-demethylase.</title>
        <authorList>
            <person name="Kim M."/>
        </authorList>
    </citation>
    <scope>NUCLEOTIDE SEQUENCE [LARGE SCALE GENOMIC DNA]</scope>
    <source>
        <strain evidence="1 2">PMF1</strain>
    </source>
</reference>
<dbReference type="Proteomes" id="UP000289794">
    <property type="component" value="Chromosome"/>
</dbReference>
<evidence type="ECO:0000313" key="1">
    <source>
        <dbReference type="EMBL" id="QBE98226.1"/>
    </source>
</evidence>
<evidence type="ECO:0000313" key="2">
    <source>
        <dbReference type="Proteomes" id="UP000289794"/>
    </source>
</evidence>
<protein>
    <submittedName>
        <fullName evidence="1">Uncharacterized protein</fullName>
    </submittedName>
</protein>
<dbReference type="KEGG" id="bpro:PMF13cell1_03792"/>
<name>A0A4P6M174_9FIRM</name>
<proteinExistence type="predicted"/>
<dbReference type="AlphaFoldDB" id="A0A4P6M174"/>